<dbReference type="InterPro" id="IPR036621">
    <property type="entry name" value="Anticodon-bd_dom_sf"/>
</dbReference>
<dbReference type="InterPro" id="IPR004154">
    <property type="entry name" value="Anticodon-bd"/>
</dbReference>
<evidence type="ECO:0000313" key="11">
    <source>
        <dbReference type="EMBL" id="CAG5089103.1"/>
    </source>
</evidence>
<keyword evidence="5" id="KW-0648">Protein biosynthesis</keyword>
<dbReference type="OrthoDB" id="10267474at2759"/>
<evidence type="ECO:0000313" key="12">
    <source>
        <dbReference type="Proteomes" id="UP000786811"/>
    </source>
</evidence>
<reference evidence="11" key="1">
    <citation type="submission" date="2021-04" db="EMBL/GenBank/DDBJ databases">
        <authorList>
            <person name="Chebbi M.A.C M."/>
        </authorList>
    </citation>
    <scope>NUCLEOTIDE SEQUENCE</scope>
</reference>
<dbReference type="Pfam" id="PF00587">
    <property type="entry name" value="tRNA-synt_2b"/>
    <property type="match status" value="1"/>
</dbReference>
<dbReference type="PRINTS" id="PR01046">
    <property type="entry name" value="TRNASYNTHPRO"/>
</dbReference>
<dbReference type="GO" id="GO:0005739">
    <property type="term" value="C:mitochondrion"/>
    <property type="evidence" value="ECO:0007669"/>
    <property type="project" value="TreeGrafter"/>
</dbReference>
<evidence type="ECO:0000256" key="1">
    <source>
        <dbReference type="ARBA" id="ARBA00012831"/>
    </source>
</evidence>
<dbReference type="SUPFAM" id="SSF52954">
    <property type="entry name" value="Class II aaRS ABD-related"/>
    <property type="match status" value="1"/>
</dbReference>
<accession>A0A8J2HAG3</accession>
<dbReference type="PROSITE" id="PS50862">
    <property type="entry name" value="AA_TRNA_LIGASE_II"/>
    <property type="match status" value="1"/>
</dbReference>
<evidence type="ECO:0000256" key="9">
    <source>
        <dbReference type="ARBA" id="ARBA00071545"/>
    </source>
</evidence>
<keyword evidence="6" id="KW-0030">Aminoacyl-tRNA synthetase</keyword>
<organism evidence="11 12">
    <name type="scientific">Cotesia congregata</name>
    <name type="common">Parasitoid wasp</name>
    <name type="synonym">Apanteles congregatus</name>
    <dbReference type="NCBI Taxonomy" id="51543"/>
    <lineage>
        <taxon>Eukaryota</taxon>
        <taxon>Metazoa</taxon>
        <taxon>Ecdysozoa</taxon>
        <taxon>Arthropoda</taxon>
        <taxon>Hexapoda</taxon>
        <taxon>Insecta</taxon>
        <taxon>Pterygota</taxon>
        <taxon>Neoptera</taxon>
        <taxon>Endopterygota</taxon>
        <taxon>Hymenoptera</taxon>
        <taxon>Apocrita</taxon>
        <taxon>Ichneumonoidea</taxon>
        <taxon>Braconidae</taxon>
        <taxon>Microgastrinae</taxon>
        <taxon>Cotesia</taxon>
    </lineage>
</organism>
<dbReference type="PANTHER" id="PTHR42753:SF10">
    <property type="entry name" value="PROLINE--TRNA LIGASE, MITOCHONDRIAL-RELATED"/>
    <property type="match status" value="1"/>
</dbReference>
<dbReference type="GO" id="GO:0006433">
    <property type="term" value="P:prolyl-tRNA aminoacylation"/>
    <property type="evidence" value="ECO:0007669"/>
    <property type="project" value="InterPro"/>
</dbReference>
<dbReference type="SUPFAM" id="SSF55681">
    <property type="entry name" value="Class II aaRS and biotin synthetases"/>
    <property type="match status" value="1"/>
</dbReference>
<keyword evidence="3" id="KW-0547">Nucleotide-binding</keyword>
<evidence type="ECO:0000256" key="3">
    <source>
        <dbReference type="ARBA" id="ARBA00022741"/>
    </source>
</evidence>
<comment type="catalytic activity">
    <reaction evidence="8">
        <text>tRNA(Pro) + L-proline + ATP = L-prolyl-tRNA(Pro) + AMP + diphosphate</text>
        <dbReference type="Rhea" id="RHEA:14305"/>
        <dbReference type="Rhea" id="RHEA-COMP:9700"/>
        <dbReference type="Rhea" id="RHEA-COMP:9702"/>
        <dbReference type="ChEBI" id="CHEBI:30616"/>
        <dbReference type="ChEBI" id="CHEBI:33019"/>
        <dbReference type="ChEBI" id="CHEBI:60039"/>
        <dbReference type="ChEBI" id="CHEBI:78442"/>
        <dbReference type="ChEBI" id="CHEBI:78532"/>
        <dbReference type="ChEBI" id="CHEBI:456215"/>
        <dbReference type="EC" id="6.1.1.15"/>
    </reaction>
</comment>
<dbReference type="GO" id="GO:0004827">
    <property type="term" value="F:proline-tRNA ligase activity"/>
    <property type="evidence" value="ECO:0007669"/>
    <property type="project" value="UniProtKB-EC"/>
</dbReference>
<evidence type="ECO:0000256" key="7">
    <source>
        <dbReference type="ARBA" id="ARBA00029731"/>
    </source>
</evidence>
<dbReference type="InterPro" id="IPR050062">
    <property type="entry name" value="Pro-tRNA_synthetase"/>
</dbReference>
<keyword evidence="12" id="KW-1185">Reference proteome</keyword>
<dbReference type="FunFam" id="3.30.930.10:FF:000042">
    <property type="entry name" value="probable proline--tRNA ligase, mitochondrial"/>
    <property type="match status" value="1"/>
</dbReference>
<evidence type="ECO:0000256" key="5">
    <source>
        <dbReference type="ARBA" id="ARBA00022917"/>
    </source>
</evidence>
<dbReference type="Gene3D" id="3.40.50.800">
    <property type="entry name" value="Anticodon-binding domain"/>
    <property type="match status" value="1"/>
</dbReference>
<dbReference type="Gene3D" id="3.30.930.10">
    <property type="entry name" value="Bira Bifunctional Protein, Domain 2"/>
    <property type="match status" value="1"/>
</dbReference>
<dbReference type="InterPro" id="IPR002316">
    <property type="entry name" value="Pro-tRNA-ligase_IIa"/>
</dbReference>
<evidence type="ECO:0000259" key="10">
    <source>
        <dbReference type="PROSITE" id="PS50862"/>
    </source>
</evidence>
<dbReference type="EC" id="6.1.1.15" evidence="1"/>
<sequence>MSNKLLKNINRVSKIFQPVKVIPKEAVLKPDERAKSYRLMLDMGVIRQANSGMYTLLPLGYRVLEKLVAIVDHEMTNIGAQKMLLPNLTSAKLWQKTGRLQGMGPELMKFTDRHEEKFILSPTYEEAITSLITKIGSVQKSQLPLLLYQISTKWRDEMKPRLGLFRSREFIMKDLYSFDVTIEDATETYESVKQAYNRILSHIGVPYTVALGDPGLMGGNLSHEFHYLSDIGEDKILSCSSCEVNVNATIIDKTTCFNCGSELTEQKGIEVGHTFLLGNKYSRALGASCHVQGDHVFFEMGCYGLGLTRLMAAVVEILSTEESLRWPKCLAPFTVCILPPKEKSKESTAAHFTDAFIEMLDKRNIDFIVDDRTNLTIGRRILDAKRTGYPYLIIIGKNSVQDSPLFEVHDVNNKLVLDMSVDQLIDFFSNSNDDSEKIHEAIA</sequence>
<gene>
    <name evidence="11" type="ORF">HICCMSTLAB_LOCUS5105</name>
</gene>
<protein>
    <recommendedName>
        <fullName evidence="9">Probable proline--tRNA ligase, mitochondrial</fullName>
        <ecNumber evidence="1">6.1.1.15</ecNumber>
    </recommendedName>
    <alternativeName>
        <fullName evidence="7">Prolyl-tRNA synthetase</fullName>
    </alternativeName>
</protein>
<evidence type="ECO:0000256" key="8">
    <source>
        <dbReference type="ARBA" id="ARBA00047671"/>
    </source>
</evidence>
<dbReference type="PANTHER" id="PTHR42753">
    <property type="entry name" value="MITOCHONDRIAL RIBOSOME PROTEIN L39/PROLYL-TRNA LIGASE FAMILY MEMBER"/>
    <property type="match status" value="1"/>
</dbReference>
<dbReference type="CDD" id="cd00779">
    <property type="entry name" value="ProRS_core_prok"/>
    <property type="match status" value="1"/>
</dbReference>
<dbReference type="Pfam" id="PF03129">
    <property type="entry name" value="HGTP_anticodon"/>
    <property type="match status" value="1"/>
</dbReference>
<evidence type="ECO:0000256" key="4">
    <source>
        <dbReference type="ARBA" id="ARBA00022840"/>
    </source>
</evidence>
<dbReference type="GO" id="GO:0005524">
    <property type="term" value="F:ATP binding"/>
    <property type="evidence" value="ECO:0007669"/>
    <property type="project" value="UniProtKB-KW"/>
</dbReference>
<dbReference type="EMBL" id="CAJNRD030001119">
    <property type="protein sequence ID" value="CAG5089103.1"/>
    <property type="molecule type" value="Genomic_DNA"/>
</dbReference>
<dbReference type="InterPro" id="IPR006195">
    <property type="entry name" value="aa-tRNA-synth_II"/>
</dbReference>
<proteinExistence type="predicted"/>
<dbReference type="InterPro" id="IPR045864">
    <property type="entry name" value="aa-tRNA-synth_II/BPL/LPL"/>
</dbReference>
<keyword evidence="4" id="KW-0067">ATP-binding</keyword>
<evidence type="ECO:0000256" key="2">
    <source>
        <dbReference type="ARBA" id="ARBA00022598"/>
    </source>
</evidence>
<comment type="caution">
    <text evidence="11">The sequence shown here is derived from an EMBL/GenBank/DDBJ whole genome shotgun (WGS) entry which is preliminary data.</text>
</comment>
<evidence type="ECO:0000256" key="6">
    <source>
        <dbReference type="ARBA" id="ARBA00023146"/>
    </source>
</evidence>
<dbReference type="InterPro" id="IPR002314">
    <property type="entry name" value="aa-tRNA-synt_IIb"/>
</dbReference>
<name>A0A8J2HAG3_COTCN</name>
<keyword evidence="2" id="KW-0436">Ligase</keyword>
<feature type="domain" description="Aminoacyl-transfer RNA synthetases class-II family profile" evidence="10">
    <location>
        <begin position="31"/>
        <end position="327"/>
    </location>
</feature>
<dbReference type="InterPro" id="IPR033730">
    <property type="entry name" value="ProRS_core_prok"/>
</dbReference>
<dbReference type="AlphaFoldDB" id="A0A8J2HAG3"/>
<dbReference type="Proteomes" id="UP000786811">
    <property type="component" value="Unassembled WGS sequence"/>
</dbReference>